<name>A0A327RP36_9FLAO</name>
<keyword evidence="2" id="KW-1185">Reference proteome</keyword>
<evidence type="ECO:0000313" key="2">
    <source>
        <dbReference type="Proteomes" id="UP000248987"/>
    </source>
</evidence>
<dbReference type="RefSeq" id="WP_170124478.1">
    <property type="nucleotide sequence ID" value="NZ_QLLQ01000029.1"/>
</dbReference>
<organism evidence="1 2">
    <name type="scientific">Gelidibacter algens</name>
    <dbReference type="NCBI Taxonomy" id="49280"/>
    <lineage>
        <taxon>Bacteria</taxon>
        <taxon>Pseudomonadati</taxon>
        <taxon>Bacteroidota</taxon>
        <taxon>Flavobacteriia</taxon>
        <taxon>Flavobacteriales</taxon>
        <taxon>Flavobacteriaceae</taxon>
        <taxon>Gelidibacter</taxon>
    </lineage>
</organism>
<protein>
    <submittedName>
        <fullName evidence="1">Uncharacterized protein DUF922</fullName>
    </submittedName>
</protein>
<reference evidence="1 2" key="1">
    <citation type="submission" date="2018-06" db="EMBL/GenBank/DDBJ databases">
        <title>Genomic Encyclopedia of Archaeal and Bacterial Type Strains, Phase II (KMG-II): from individual species to whole genera.</title>
        <authorList>
            <person name="Goeker M."/>
        </authorList>
    </citation>
    <scope>NUCLEOTIDE SEQUENCE [LARGE SCALE GENOMIC DNA]</scope>
    <source>
        <strain evidence="1 2">DSM 12408</strain>
    </source>
</reference>
<gene>
    <name evidence="1" type="ORF">LX77_03817</name>
</gene>
<dbReference type="Pfam" id="PF06037">
    <property type="entry name" value="DUF922"/>
    <property type="match status" value="1"/>
</dbReference>
<dbReference type="InterPro" id="IPR010321">
    <property type="entry name" value="DUF922"/>
</dbReference>
<dbReference type="EMBL" id="QLLQ01000029">
    <property type="protein sequence ID" value="RAJ18261.1"/>
    <property type="molecule type" value="Genomic_DNA"/>
</dbReference>
<dbReference type="Proteomes" id="UP000248987">
    <property type="component" value="Unassembled WGS sequence"/>
</dbReference>
<sequence length="183" mass="21243">MIYRLFFMMLLGFGLMGQSNTEAVLEWQETAQLKWSDFKGQPKNLGDVVALTASGISFEFSIQDKNGKAVGFNSTAKAHFYPKRSWVHQKKASTHVLKHEQLHFDITELHLRKFRKAISNLKLSHQIKKELNTTYQNINKDMAVMQKVYDQETNHSKDTVAQVFWQNKIDRALKDYGNYKTTP</sequence>
<dbReference type="AlphaFoldDB" id="A0A327RP36"/>
<proteinExistence type="predicted"/>
<evidence type="ECO:0000313" key="1">
    <source>
        <dbReference type="EMBL" id="RAJ18261.1"/>
    </source>
</evidence>
<accession>A0A327RP36</accession>
<comment type="caution">
    <text evidence="1">The sequence shown here is derived from an EMBL/GenBank/DDBJ whole genome shotgun (WGS) entry which is preliminary data.</text>
</comment>